<dbReference type="NCBIfam" id="NF009191">
    <property type="entry name" value="PRK12539.1"/>
    <property type="match status" value="1"/>
</dbReference>
<dbReference type="InterPro" id="IPR036388">
    <property type="entry name" value="WH-like_DNA-bd_sf"/>
</dbReference>
<dbReference type="InterPro" id="IPR014284">
    <property type="entry name" value="RNA_pol_sigma-70_dom"/>
</dbReference>
<keyword evidence="9" id="KW-1185">Reference proteome</keyword>
<keyword evidence="5" id="KW-0804">Transcription</keyword>
<evidence type="ECO:0000256" key="5">
    <source>
        <dbReference type="ARBA" id="ARBA00023163"/>
    </source>
</evidence>
<comment type="similarity">
    <text evidence="1">Belongs to the sigma-70 factor family. ECF subfamily.</text>
</comment>
<evidence type="ECO:0000313" key="8">
    <source>
        <dbReference type="EMBL" id="MDV5825700.1"/>
    </source>
</evidence>
<dbReference type="InterPro" id="IPR013325">
    <property type="entry name" value="RNA_pol_sigma_r2"/>
</dbReference>
<dbReference type="InterPro" id="IPR013249">
    <property type="entry name" value="RNA_pol_sigma70_r4_t2"/>
</dbReference>
<dbReference type="NCBIfam" id="TIGR02937">
    <property type="entry name" value="sigma70-ECF"/>
    <property type="match status" value="1"/>
</dbReference>
<dbReference type="InterPro" id="IPR007627">
    <property type="entry name" value="RNA_pol_sigma70_r2"/>
</dbReference>
<evidence type="ECO:0000256" key="2">
    <source>
        <dbReference type="ARBA" id="ARBA00023015"/>
    </source>
</evidence>
<dbReference type="InterPro" id="IPR039425">
    <property type="entry name" value="RNA_pol_sigma-70-like"/>
</dbReference>
<comment type="caution">
    <text evidence="8">The sequence shown here is derived from an EMBL/GenBank/DDBJ whole genome shotgun (WGS) entry which is preliminary data.</text>
</comment>
<keyword evidence="2" id="KW-0805">Transcription regulation</keyword>
<name>A0ABU4A1S6_9SPHN</name>
<dbReference type="SUPFAM" id="SSF88946">
    <property type="entry name" value="Sigma2 domain of RNA polymerase sigma factors"/>
    <property type="match status" value="1"/>
</dbReference>
<evidence type="ECO:0000313" key="9">
    <source>
        <dbReference type="Proteomes" id="UP001185984"/>
    </source>
</evidence>
<keyword evidence="3" id="KW-0731">Sigma factor</keyword>
<dbReference type="Gene3D" id="1.10.10.10">
    <property type="entry name" value="Winged helix-like DNA-binding domain superfamily/Winged helix DNA-binding domain"/>
    <property type="match status" value="1"/>
</dbReference>
<evidence type="ECO:0000256" key="3">
    <source>
        <dbReference type="ARBA" id="ARBA00023082"/>
    </source>
</evidence>
<reference evidence="9" key="1">
    <citation type="journal article" date="2022" name="J Environ Chem Eng">
        <title>Biodegradation of petroleum oil using a constructed nonpathogenic and heavy metal-tolerant bacterial consortium isolated from marine sponges.</title>
        <authorList>
            <person name="Dechsakulwatana C."/>
            <person name="Rungsihiranrut A."/>
            <person name="Muangchinda C."/>
            <person name="Ningthoujam R."/>
            <person name="Klankeo P."/>
            <person name="Pinyakong O."/>
        </authorList>
    </citation>
    <scope>NUCLEOTIDE SEQUENCE [LARGE SCALE GENOMIC DNA]</scope>
    <source>
        <strain evidence="9">MO2-4</strain>
    </source>
</reference>
<proteinExistence type="inferred from homology"/>
<dbReference type="PANTHER" id="PTHR43133">
    <property type="entry name" value="RNA POLYMERASE ECF-TYPE SIGMA FACTO"/>
    <property type="match status" value="1"/>
</dbReference>
<sequence length="175" mass="19471">MGQSEDQLKALMIGGLDGDAAAHAALLRALVPLLERFYRRRLAGSNEVDDLVQETLIAVHGRRATYDRGRPFTAWLYAIARYRMIDHLRRQRRHIPIEDVEAMLVTEGFEASANARIDVTRLLDTLPPKQSRAIRDTHIDGQSIAEAATRAGIGESDVKISVHRGLRALAARLKG</sequence>
<organism evidence="8 9">
    <name type="scientific">Sphingobium naphthae</name>
    <dbReference type="NCBI Taxonomy" id="1886786"/>
    <lineage>
        <taxon>Bacteria</taxon>
        <taxon>Pseudomonadati</taxon>
        <taxon>Pseudomonadota</taxon>
        <taxon>Alphaproteobacteria</taxon>
        <taxon>Sphingomonadales</taxon>
        <taxon>Sphingomonadaceae</taxon>
        <taxon>Sphingobium</taxon>
    </lineage>
</organism>
<gene>
    <name evidence="8" type="ORF">O0R41_19020</name>
</gene>
<accession>A0ABU4A1S6</accession>
<dbReference type="SUPFAM" id="SSF88659">
    <property type="entry name" value="Sigma3 and sigma4 domains of RNA polymerase sigma factors"/>
    <property type="match status" value="1"/>
</dbReference>
<keyword evidence="4" id="KW-0238">DNA-binding</keyword>
<dbReference type="Pfam" id="PF08281">
    <property type="entry name" value="Sigma70_r4_2"/>
    <property type="match status" value="1"/>
</dbReference>
<dbReference type="InterPro" id="IPR013324">
    <property type="entry name" value="RNA_pol_sigma_r3/r4-like"/>
</dbReference>
<evidence type="ECO:0000259" key="7">
    <source>
        <dbReference type="Pfam" id="PF08281"/>
    </source>
</evidence>
<feature type="domain" description="RNA polymerase sigma factor 70 region 4 type 2" evidence="7">
    <location>
        <begin position="118"/>
        <end position="169"/>
    </location>
</feature>
<dbReference type="Gene3D" id="1.10.1740.10">
    <property type="match status" value="1"/>
</dbReference>
<evidence type="ECO:0000256" key="1">
    <source>
        <dbReference type="ARBA" id="ARBA00010641"/>
    </source>
</evidence>
<feature type="domain" description="RNA polymerase sigma-70 region 2" evidence="6">
    <location>
        <begin position="26"/>
        <end position="93"/>
    </location>
</feature>
<dbReference type="PANTHER" id="PTHR43133:SF58">
    <property type="entry name" value="ECF RNA POLYMERASE SIGMA FACTOR SIGD"/>
    <property type="match status" value="1"/>
</dbReference>
<evidence type="ECO:0000259" key="6">
    <source>
        <dbReference type="Pfam" id="PF04542"/>
    </source>
</evidence>
<protein>
    <submittedName>
        <fullName evidence="8">Sigma-70 family RNA polymerase sigma factor</fullName>
    </submittedName>
</protein>
<dbReference type="RefSeq" id="WP_288804820.1">
    <property type="nucleotide sequence ID" value="NZ_JAPTHD010000016.1"/>
</dbReference>
<dbReference type="Pfam" id="PF04542">
    <property type="entry name" value="Sigma70_r2"/>
    <property type="match status" value="1"/>
</dbReference>
<evidence type="ECO:0000256" key="4">
    <source>
        <dbReference type="ARBA" id="ARBA00023125"/>
    </source>
</evidence>
<dbReference type="EMBL" id="JAPTHD010000016">
    <property type="protein sequence ID" value="MDV5825700.1"/>
    <property type="molecule type" value="Genomic_DNA"/>
</dbReference>
<dbReference type="Proteomes" id="UP001185984">
    <property type="component" value="Unassembled WGS sequence"/>
</dbReference>